<dbReference type="InterPro" id="IPR016718">
    <property type="entry name" value="rRNA_m1G-MeTrfase_A_prd"/>
</dbReference>
<evidence type="ECO:0000313" key="3">
    <source>
        <dbReference type="EMBL" id="GAA6145159.1"/>
    </source>
</evidence>
<dbReference type="RefSeq" id="WP_353294101.1">
    <property type="nucleotide sequence ID" value="NZ_BAABWH010000003.1"/>
</dbReference>
<evidence type="ECO:0000259" key="1">
    <source>
        <dbReference type="Pfam" id="PF13649"/>
    </source>
</evidence>
<feature type="domain" description="Methyltransferase" evidence="1">
    <location>
        <begin position="89"/>
        <end position="159"/>
    </location>
</feature>
<dbReference type="CDD" id="cd02440">
    <property type="entry name" value="AdoMet_MTases"/>
    <property type="match status" value="1"/>
</dbReference>
<dbReference type="Gene3D" id="3.40.50.150">
    <property type="entry name" value="Vaccinia Virus protein VP39"/>
    <property type="match status" value="1"/>
</dbReference>
<dbReference type="Pfam" id="PF13649">
    <property type="entry name" value="Methyltransf_25"/>
    <property type="match status" value="1"/>
</dbReference>
<dbReference type="Proteomes" id="UP001481413">
    <property type="component" value="Unassembled WGS sequence"/>
</dbReference>
<accession>A0ABP9ZYH8</accession>
<dbReference type="InterPro" id="IPR029063">
    <property type="entry name" value="SAM-dependent_MTases_sf"/>
</dbReference>
<keyword evidence="4" id="KW-1185">Reference proteome</keyword>
<name>A0ABP9ZYH8_9GAMM</name>
<feature type="domain" description="23S rRNA (guanine(745)-N(1))-methyltransferase N-terminal" evidence="2">
    <location>
        <begin position="9"/>
        <end position="51"/>
    </location>
</feature>
<dbReference type="Pfam" id="PF21302">
    <property type="entry name" value="Zn_ribbon_RlmA"/>
    <property type="match status" value="1"/>
</dbReference>
<dbReference type="InterPro" id="IPR048647">
    <property type="entry name" value="RlmA_N"/>
</dbReference>
<dbReference type="InterPro" id="IPR041698">
    <property type="entry name" value="Methyltransf_25"/>
</dbReference>
<evidence type="ECO:0000259" key="2">
    <source>
        <dbReference type="Pfam" id="PF21302"/>
    </source>
</evidence>
<comment type="caution">
    <text evidence="3">The sequence shown here is derived from an EMBL/GenBank/DDBJ whole genome shotgun (WGS) entry which is preliminary data.</text>
</comment>
<proteinExistence type="predicted"/>
<dbReference type="SUPFAM" id="SSF53335">
    <property type="entry name" value="S-adenosyl-L-methionine-dependent methyltransferases"/>
    <property type="match status" value="1"/>
</dbReference>
<protein>
    <submittedName>
        <fullName evidence="3">23S rRNA (Guanine(745)-N(1))-methyltransferase</fullName>
    </submittedName>
</protein>
<dbReference type="PIRSF" id="PIRSF018249">
    <property type="entry name" value="MyrA_prd"/>
    <property type="match status" value="1"/>
</dbReference>
<dbReference type="EMBL" id="BAABWH010000003">
    <property type="protein sequence ID" value="GAA6145159.1"/>
    <property type="molecule type" value="Genomic_DNA"/>
</dbReference>
<gene>
    <name evidence="3" type="primary">rlmA</name>
    <name evidence="3" type="ORF">NBRC116585_12770</name>
</gene>
<organism evidence="3 4">
    <name type="scientific">Thalassolituus maritimus</name>
    <dbReference type="NCBI Taxonomy" id="484498"/>
    <lineage>
        <taxon>Bacteria</taxon>
        <taxon>Pseudomonadati</taxon>
        <taxon>Pseudomonadota</taxon>
        <taxon>Gammaproteobacteria</taxon>
        <taxon>Oceanospirillales</taxon>
        <taxon>Oceanospirillaceae</taxon>
        <taxon>Thalassolituus</taxon>
    </lineage>
</organism>
<evidence type="ECO:0000313" key="4">
    <source>
        <dbReference type="Proteomes" id="UP001481413"/>
    </source>
</evidence>
<sequence length="276" mass="30376">MTDSASGLICPKCEQPLIANGKQWQCPNRHSYDTAKQGYINLLLVNQKKSKNPGDDADMVRARTDFLDTGIYAPISDALNAMVAADGVILDIGCGEGYYTERLQTHVPQASVIGLDISREAIKGACRRSKDITWLVASGARPPVSAGTVDTIISLFTPLMPPGLNHALSDKGEIITVNTGPRHLMQLRELIYDDVRNEGFVPTAKMVDAGFECIEERVVTYTATVAGGEPLLALFNMTPHRWKVKPERVEKLLSVDSLTLEIDVVLHRFRRQTDTQ</sequence>
<reference evidence="3 4" key="1">
    <citation type="submission" date="2024-04" db="EMBL/GenBank/DDBJ databases">
        <title>Draft genome sequence of Thalassolituus maritimus NBRC 116585.</title>
        <authorList>
            <person name="Miyakawa T."/>
            <person name="Kusuya Y."/>
            <person name="Miura T."/>
        </authorList>
    </citation>
    <scope>NUCLEOTIDE SEQUENCE [LARGE SCALE GENOMIC DNA]</scope>
    <source>
        <strain evidence="3 4">5NW40-0001</strain>
    </source>
</reference>